<dbReference type="InterPro" id="IPR007709">
    <property type="entry name" value="N-FG_amidohydro"/>
</dbReference>
<dbReference type="SUPFAM" id="SSF53187">
    <property type="entry name" value="Zn-dependent exopeptidases"/>
    <property type="match status" value="1"/>
</dbReference>
<keyword evidence="2" id="KW-1185">Reference proteome</keyword>
<comment type="caution">
    <text evidence="1">The sequence shown here is derived from an EMBL/GenBank/DDBJ whole genome shotgun (WGS) entry which is preliminary data.</text>
</comment>
<dbReference type="PIRSF" id="PIRSF029730">
    <property type="entry name" value="UCP029730"/>
    <property type="match status" value="1"/>
</dbReference>
<organism evidence="1 2">
    <name type="scientific">Acidocella aquatica</name>
    <dbReference type="NCBI Taxonomy" id="1922313"/>
    <lineage>
        <taxon>Bacteria</taxon>
        <taxon>Pseudomonadati</taxon>
        <taxon>Pseudomonadota</taxon>
        <taxon>Alphaproteobacteria</taxon>
        <taxon>Acetobacterales</taxon>
        <taxon>Acidocellaceae</taxon>
        <taxon>Acidocella</taxon>
    </lineage>
</organism>
<evidence type="ECO:0000313" key="2">
    <source>
        <dbReference type="Proteomes" id="UP001156641"/>
    </source>
</evidence>
<dbReference type="Proteomes" id="UP001156641">
    <property type="component" value="Unassembled WGS sequence"/>
</dbReference>
<proteinExistence type="predicted"/>
<dbReference type="InterPro" id="IPR011227">
    <property type="entry name" value="UCP029730"/>
</dbReference>
<sequence>MSLLGDDEPLPFCVVNEAGASRFFLTADHAGCVIPRALGGLGVSEVERARHIAWDIGIAEVTRGLAAALDATAVLQTYSRLVIDCNRPPEVASAFPQVSEATPVPGNVGLSEADKAARRGAVFDPYHNEIARLLAARPGRIYLAMHSFTPVYLGVARQVEIAVLYHRNPRASHLLAELLRRESGLVVGENEPYRVSDETDYGVPVHAERGGLDYIEIEIRQDLITDAAGQAAWVARLARLLPIVEVGLGMELAR</sequence>
<dbReference type="RefSeq" id="WP_284258320.1">
    <property type="nucleotide sequence ID" value="NZ_BSOS01000067.1"/>
</dbReference>
<reference evidence="2" key="1">
    <citation type="journal article" date="2019" name="Int. J. Syst. Evol. Microbiol.">
        <title>The Global Catalogue of Microorganisms (GCM) 10K type strain sequencing project: providing services to taxonomists for standard genome sequencing and annotation.</title>
        <authorList>
            <consortium name="The Broad Institute Genomics Platform"/>
            <consortium name="The Broad Institute Genome Sequencing Center for Infectious Disease"/>
            <person name="Wu L."/>
            <person name="Ma J."/>
        </authorList>
    </citation>
    <scope>NUCLEOTIDE SEQUENCE [LARGE SCALE GENOMIC DNA]</scope>
    <source>
        <strain evidence="2">NBRC 112502</strain>
    </source>
</reference>
<dbReference type="EMBL" id="BSOS01000067">
    <property type="protein sequence ID" value="GLR67580.1"/>
    <property type="molecule type" value="Genomic_DNA"/>
</dbReference>
<evidence type="ECO:0000313" key="1">
    <source>
        <dbReference type="EMBL" id="GLR67580.1"/>
    </source>
</evidence>
<dbReference type="Gene3D" id="3.40.630.40">
    <property type="entry name" value="Zn-dependent exopeptidases"/>
    <property type="match status" value="1"/>
</dbReference>
<gene>
    <name evidence="1" type="ORF">GCM10010909_22610</name>
</gene>
<protein>
    <submittedName>
        <fullName evidence="1">N-formylglutamate amidohydrolase</fullName>
    </submittedName>
</protein>
<accession>A0ABQ6AC02</accession>
<dbReference type="Pfam" id="PF05013">
    <property type="entry name" value="FGase"/>
    <property type="match status" value="1"/>
</dbReference>
<name>A0ABQ6AC02_9PROT</name>